<dbReference type="EMBL" id="SMMG02000009">
    <property type="protein sequence ID" value="KAA3461240.1"/>
    <property type="molecule type" value="Genomic_DNA"/>
</dbReference>
<protein>
    <submittedName>
        <fullName evidence="1">B3 domain-containing protein isoform X2</fullName>
    </submittedName>
</protein>
<gene>
    <name evidence="1" type="ORF">EPI10_027827</name>
</gene>
<dbReference type="OrthoDB" id="1001436at2759"/>
<dbReference type="Proteomes" id="UP000325315">
    <property type="component" value="Unassembled WGS sequence"/>
</dbReference>
<name>A0A5B6UT52_9ROSI</name>
<evidence type="ECO:0000313" key="1">
    <source>
        <dbReference type="EMBL" id="KAA3461240.1"/>
    </source>
</evidence>
<reference evidence="2" key="1">
    <citation type="journal article" date="2019" name="Plant Biotechnol. J.">
        <title>Genome sequencing of the Australian wild diploid species Gossypium australe highlights disease resistance and delayed gland morphogenesis.</title>
        <authorList>
            <person name="Cai Y."/>
            <person name="Cai X."/>
            <person name="Wang Q."/>
            <person name="Wang P."/>
            <person name="Zhang Y."/>
            <person name="Cai C."/>
            <person name="Xu Y."/>
            <person name="Wang K."/>
            <person name="Zhou Z."/>
            <person name="Wang C."/>
            <person name="Geng S."/>
            <person name="Li B."/>
            <person name="Dong Q."/>
            <person name="Hou Y."/>
            <person name="Wang H."/>
            <person name="Ai P."/>
            <person name="Liu Z."/>
            <person name="Yi F."/>
            <person name="Sun M."/>
            <person name="An G."/>
            <person name="Cheng J."/>
            <person name="Zhang Y."/>
            <person name="Shi Q."/>
            <person name="Xie Y."/>
            <person name="Shi X."/>
            <person name="Chang Y."/>
            <person name="Huang F."/>
            <person name="Chen Y."/>
            <person name="Hong S."/>
            <person name="Mi L."/>
            <person name="Sun Q."/>
            <person name="Zhang L."/>
            <person name="Zhou B."/>
            <person name="Peng R."/>
            <person name="Zhang X."/>
            <person name="Liu F."/>
        </authorList>
    </citation>
    <scope>NUCLEOTIDE SEQUENCE [LARGE SCALE GENOMIC DNA]</scope>
    <source>
        <strain evidence="2">cv. PA1801</strain>
    </source>
</reference>
<dbReference type="AlphaFoldDB" id="A0A5B6UT52"/>
<organism evidence="1 2">
    <name type="scientific">Gossypium australe</name>
    <dbReference type="NCBI Taxonomy" id="47621"/>
    <lineage>
        <taxon>Eukaryota</taxon>
        <taxon>Viridiplantae</taxon>
        <taxon>Streptophyta</taxon>
        <taxon>Embryophyta</taxon>
        <taxon>Tracheophyta</taxon>
        <taxon>Spermatophyta</taxon>
        <taxon>Magnoliopsida</taxon>
        <taxon>eudicotyledons</taxon>
        <taxon>Gunneridae</taxon>
        <taxon>Pentapetalae</taxon>
        <taxon>rosids</taxon>
        <taxon>malvids</taxon>
        <taxon>Malvales</taxon>
        <taxon>Malvaceae</taxon>
        <taxon>Malvoideae</taxon>
        <taxon>Gossypium</taxon>
    </lineage>
</organism>
<keyword evidence="2" id="KW-1185">Reference proteome</keyword>
<sequence length="103" mass="11957">MEYIPLDTSFNSETESELGISDKMKRELGGVWKLYRDGNSSLLLLLRIRIRWVSEIPSSSNFSSKKCDCRRHTAMCKLCNLLFTKIGGIWAWHTGVYPDRVWL</sequence>
<accession>A0A5B6UT52</accession>
<evidence type="ECO:0000313" key="2">
    <source>
        <dbReference type="Proteomes" id="UP000325315"/>
    </source>
</evidence>
<proteinExistence type="predicted"/>
<comment type="caution">
    <text evidence="1">The sequence shown here is derived from an EMBL/GenBank/DDBJ whole genome shotgun (WGS) entry which is preliminary data.</text>
</comment>